<protein>
    <recommendedName>
        <fullName evidence="1">ChrR-like cupin domain-containing protein</fullName>
    </recommendedName>
</protein>
<proteinExistence type="predicted"/>
<name>A0ABP9RZM8_9GAMM</name>
<evidence type="ECO:0000313" key="2">
    <source>
        <dbReference type="EMBL" id="GAA5188735.1"/>
    </source>
</evidence>
<dbReference type="SUPFAM" id="SSF51182">
    <property type="entry name" value="RmlC-like cupins"/>
    <property type="match status" value="2"/>
</dbReference>
<accession>A0ABP9RZM8</accession>
<organism evidence="2 3">
    <name type="scientific">Ferrimonas gelatinilytica</name>
    <dbReference type="NCBI Taxonomy" id="1255257"/>
    <lineage>
        <taxon>Bacteria</taxon>
        <taxon>Pseudomonadati</taxon>
        <taxon>Pseudomonadota</taxon>
        <taxon>Gammaproteobacteria</taxon>
        <taxon>Alteromonadales</taxon>
        <taxon>Ferrimonadaceae</taxon>
        <taxon>Ferrimonas</taxon>
    </lineage>
</organism>
<sequence>MTAGYGQRQCVEGAKLPWVESPMMGVTRKRLWHVGAAESGIVTSLVRYQPGSRFASHAHPQGEEILVLDGVFSDEHGHYPAGTHLLNPDGSSHAPYSDSGCLLLVKLRQYDGQGRRQQCVDSGELPWESTATPGLLRKPLYHQPGFSQRIELLQLRPGTQLTDWHHPNGAEIFLLEGEVQEGVLRHGDGQANLEEESTRSGSERLKTYGPETWWRLPAGYRHDFSSASGCVLYLCRG</sequence>
<dbReference type="Proteomes" id="UP001501600">
    <property type="component" value="Unassembled WGS sequence"/>
</dbReference>
<feature type="domain" description="ChrR-like cupin" evidence="1">
    <location>
        <begin position="117"/>
        <end position="236"/>
    </location>
</feature>
<dbReference type="EMBL" id="BAABLF010000005">
    <property type="protein sequence ID" value="GAA5188735.1"/>
    <property type="molecule type" value="Genomic_DNA"/>
</dbReference>
<dbReference type="RefSeq" id="WP_345315891.1">
    <property type="nucleotide sequence ID" value="NZ_BAABLF010000005.1"/>
</dbReference>
<dbReference type="InterPro" id="IPR025979">
    <property type="entry name" value="ChrR-like_cupin_dom"/>
</dbReference>
<feature type="domain" description="ChrR-like cupin" evidence="1">
    <location>
        <begin position="7"/>
        <end position="110"/>
    </location>
</feature>
<dbReference type="InterPro" id="IPR011051">
    <property type="entry name" value="RmlC_Cupin_sf"/>
</dbReference>
<evidence type="ECO:0000313" key="3">
    <source>
        <dbReference type="Proteomes" id="UP001501600"/>
    </source>
</evidence>
<dbReference type="CDD" id="cd20303">
    <property type="entry name" value="cupin_ChrR_1"/>
    <property type="match status" value="1"/>
</dbReference>
<gene>
    <name evidence="2" type="ORF">GCM10025772_09440</name>
</gene>
<keyword evidence="3" id="KW-1185">Reference proteome</keyword>
<comment type="caution">
    <text evidence="2">The sequence shown here is derived from an EMBL/GenBank/DDBJ whole genome shotgun (WGS) entry which is preliminary data.</text>
</comment>
<dbReference type="Gene3D" id="2.60.120.10">
    <property type="entry name" value="Jelly Rolls"/>
    <property type="match status" value="1"/>
</dbReference>
<reference evidence="3" key="1">
    <citation type="journal article" date="2019" name="Int. J. Syst. Evol. Microbiol.">
        <title>The Global Catalogue of Microorganisms (GCM) 10K type strain sequencing project: providing services to taxonomists for standard genome sequencing and annotation.</title>
        <authorList>
            <consortium name="The Broad Institute Genomics Platform"/>
            <consortium name="The Broad Institute Genome Sequencing Center for Infectious Disease"/>
            <person name="Wu L."/>
            <person name="Ma J."/>
        </authorList>
    </citation>
    <scope>NUCLEOTIDE SEQUENCE [LARGE SCALE GENOMIC DNA]</scope>
    <source>
        <strain evidence="3">JCM 18720</strain>
    </source>
</reference>
<dbReference type="Pfam" id="PF12973">
    <property type="entry name" value="Cupin_7"/>
    <property type="match status" value="2"/>
</dbReference>
<evidence type="ECO:0000259" key="1">
    <source>
        <dbReference type="Pfam" id="PF12973"/>
    </source>
</evidence>
<dbReference type="InterPro" id="IPR014710">
    <property type="entry name" value="RmlC-like_jellyroll"/>
</dbReference>